<dbReference type="Pfam" id="PF13682">
    <property type="entry name" value="CZB"/>
    <property type="match status" value="1"/>
</dbReference>
<dbReference type="Proteomes" id="UP000648257">
    <property type="component" value="Unassembled WGS sequence"/>
</dbReference>
<comment type="caution">
    <text evidence="2">The sequence shown here is derived from an EMBL/GenBank/DDBJ whole genome shotgun (WGS) entry which is preliminary data.</text>
</comment>
<dbReference type="RefSeq" id="WP_186924702.1">
    <property type="nucleotide sequence ID" value="NZ_JACOFW010000045.1"/>
</dbReference>
<evidence type="ECO:0000259" key="1">
    <source>
        <dbReference type="Pfam" id="PF13682"/>
    </source>
</evidence>
<accession>A0ABR6X9N5</accession>
<dbReference type="InterPro" id="IPR025991">
    <property type="entry name" value="Chemoreceptor_zinc-bind_dom"/>
</dbReference>
<evidence type="ECO:0000313" key="3">
    <source>
        <dbReference type="Proteomes" id="UP000648257"/>
    </source>
</evidence>
<dbReference type="EMBL" id="JACOFW010000045">
    <property type="protein sequence ID" value="MBC3809645.1"/>
    <property type="molecule type" value="Genomic_DNA"/>
</dbReference>
<protein>
    <submittedName>
        <fullName evidence="2">CZB domain-containing protein</fullName>
    </submittedName>
</protein>
<name>A0ABR6X9N5_9BURK</name>
<keyword evidence="3" id="KW-1185">Reference proteome</keyword>
<organism evidence="2 3">
    <name type="scientific">Undibacterium seohonense</name>
    <dbReference type="NCBI Taxonomy" id="1344950"/>
    <lineage>
        <taxon>Bacteria</taxon>
        <taxon>Pseudomonadati</taxon>
        <taxon>Pseudomonadota</taxon>
        <taxon>Betaproteobacteria</taxon>
        <taxon>Burkholderiales</taxon>
        <taxon>Oxalobacteraceae</taxon>
        <taxon>Undibacterium</taxon>
    </lineage>
</organism>
<reference evidence="2 3" key="1">
    <citation type="submission" date="2020-08" db="EMBL/GenBank/DDBJ databases">
        <title>Novel species isolated from subtropical streams in China.</title>
        <authorList>
            <person name="Lu H."/>
        </authorList>
    </citation>
    <scope>NUCLEOTIDE SEQUENCE [LARGE SCALE GENOMIC DNA]</scope>
    <source>
        <strain evidence="2 3">KACC 16656</strain>
    </source>
</reference>
<proteinExistence type="predicted"/>
<evidence type="ECO:0000313" key="2">
    <source>
        <dbReference type="EMBL" id="MBC3809645.1"/>
    </source>
</evidence>
<feature type="domain" description="Chemoreceptor zinc-binding" evidence="1">
    <location>
        <begin position="10"/>
        <end position="75"/>
    </location>
</feature>
<sequence>MDLTNAVGKHSEWKTKFRVAISKQENMDAATIGKDNYCELGKWLHGEGKSKFGHLASHGDCILRHAAFHVEAGKVANAINAKKFTEAEAMINSGTTYASASSAVGVSIMKLQKEIGI</sequence>
<dbReference type="Gene3D" id="1.20.120.30">
    <property type="entry name" value="Aspartate receptor, ligand-binding domain"/>
    <property type="match status" value="1"/>
</dbReference>
<gene>
    <name evidence="2" type="ORF">H8K52_20100</name>
</gene>